<dbReference type="Gene3D" id="1.20.1250.20">
    <property type="entry name" value="MFS general substrate transporter like domains"/>
    <property type="match status" value="1"/>
</dbReference>
<proteinExistence type="predicted"/>
<accession>A0A5B8MN71</accession>
<feature type="transmembrane region" description="Helical" evidence="5">
    <location>
        <begin position="327"/>
        <end position="351"/>
    </location>
</feature>
<gene>
    <name evidence="6" type="ORF">A3770_06p42490</name>
</gene>
<dbReference type="SUPFAM" id="SSF103473">
    <property type="entry name" value="MFS general substrate transporter"/>
    <property type="match status" value="1"/>
</dbReference>
<feature type="transmembrane region" description="Helical" evidence="5">
    <location>
        <begin position="363"/>
        <end position="383"/>
    </location>
</feature>
<organism evidence="6 7">
    <name type="scientific">Chloropicon primus</name>
    <dbReference type="NCBI Taxonomy" id="1764295"/>
    <lineage>
        <taxon>Eukaryota</taxon>
        <taxon>Viridiplantae</taxon>
        <taxon>Chlorophyta</taxon>
        <taxon>Chloropicophyceae</taxon>
        <taxon>Chloropicales</taxon>
        <taxon>Chloropicaceae</taxon>
        <taxon>Chloropicon</taxon>
    </lineage>
</organism>
<feature type="transmembrane region" description="Helical" evidence="5">
    <location>
        <begin position="47"/>
        <end position="74"/>
    </location>
</feature>
<evidence type="ECO:0000256" key="5">
    <source>
        <dbReference type="SAM" id="Phobius"/>
    </source>
</evidence>
<feature type="transmembrane region" description="Helical" evidence="5">
    <location>
        <begin position="86"/>
        <end position="106"/>
    </location>
</feature>
<evidence type="ECO:0000256" key="1">
    <source>
        <dbReference type="ARBA" id="ARBA00004141"/>
    </source>
</evidence>
<feature type="transmembrane region" description="Helical" evidence="5">
    <location>
        <begin position="194"/>
        <end position="213"/>
    </location>
</feature>
<feature type="transmembrane region" description="Helical" evidence="5">
    <location>
        <begin position="276"/>
        <end position="297"/>
    </location>
</feature>
<reference evidence="6 7" key="1">
    <citation type="submission" date="2018-07" db="EMBL/GenBank/DDBJ databases">
        <title>The complete nuclear genome of the prasinophyte Chloropicon primus (CCMP1205).</title>
        <authorList>
            <person name="Pombert J.-F."/>
            <person name="Otis C."/>
            <person name="Turmel M."/>
            <person name="Lemieux C."/>
        </authorList>
    </citation>
    <scope>NUCLEOTIDE SEQUENCE [LARGE SCALE GENOMIC DNA]</scope>
    <source>
        <strain evidence="6 7">CCMP1205</strain>
    </source>
</reference>
<evidence type="ECO:0008006" key="8">
    <source>
        <dbReference type="Google" id="ProtNLM"/>
    </source>
</evidence>
<feature type="transmembrane region" description="Helical" evidence="5">
    <location>
        <begin position="118"/>
        <end position="138"/>
    </location>
</feature>
<feature type="transmembrane region" description="Helical" evidence="5">
    <location>
        <begin position="234"/>
        <end position="251"/>
    </location>
</feature>
<feature type="transmembrane region" description="Helical" evidence="5">
    <location>
        <begin position="395"/>
        <end position="415"/>
    </location>
</feature>
<dbReference type="PANTHER" id="PTHR23510:SF64">
    <property type="entry name" value="INNER MEMBRANE TRANSPORT PROTEIN YAJR"/>
    <property type="match status" value="1"/>
</dbReference>
<dbReference type="Proteomes" id="UP000316726">
    <property type="component" value="Chromosome 6"/>
</dbReference>
<dbReference type="EMBL" id="CP031039">
    <property type="protein sequence ID" value="QDZ21731.1"/>
    <property type="molecule type" value="Genomic_DNA"/>
</dbReference>
<evidence type="ECO:0000313" key="7">
    <source>
        <dbReference type="Proteomes" id="UP000316726"/>
    </source>
</evidence>
<evidence type="ECO:0000256" key="3">
    <source>
        <dbReference type="ARBA" id="ARBA00022989"/>
    </source>
</evidence>
<dbReference type="AlphaFoldDB" id="A0A5B8MN71"/>
<evidence type="ECO:0000256" key="2">
    <source>
        <dbReference type="ARBA" id="ARBA00022692"/>
    </source>
</evidence>
<keyword evidence="4 5" id="KW-0472">Membrane</keyword>
<evidence type="ECO:0000313" key="6">
    <source>
        <dbReference type="EMBL" id="QDZ21731.1"/>
    </source>
</evidence>
<dbReference type="InterPro" id="IPR036259">
    <property type="entry name" value="MFS_trans_sf"/>
</dbReference>
<name>A0A5B8MN71_9CHLO</name>
<dbReference type="PANTHER" id="PTHR23510">
    <property type="entry name" value="INNER MEMBRANE TRANSPORT PROTEIN YAJR"/>
    <property type="match status" value="1"/>
</dbReference>
<keyword evidence="3 5" id="KW-1133">Transmembrane helix</keyword>
<comment type="subcellular location">
    <subcellularLocation>
        <location evidence="1">Membrane</location>
        <topology evidence="1">Multi-pass membrane protein</topology>
    </subcellularLocation>
</comment>
<sequence length="422" mass="44482">MAWDGGNDPVAVEGDEEEDVSLLVEGGGALSVEAGKSSLGEDVHPPIIYSLIVFTSAFFAALQYCIVLPSLLSYAEDDLDGPFSPAMTAGLIVGGADLVSIAVLYGSAGLFRSQWMAIGGRIVAACVCSYSFTCPSFIGSCVGARHRTMYLSILYSSVYTGVALGPMVGAMLALFGEAEVRGLLRWNEKTAPGYAMGVVFFLFLCMVLAAPAFPKSASGTEGGASKAKARRERLKLVHIAVVVLTTLPAFLDGSFELATTTIAEEEWGFSATESGFYLGSILSSILMANGAAAYLSYRCGDRILILWGLCALVASFPFFFVRPAGKAAIVLFTIGGLLIMPAVSVISSCAASLTTKVDEQRRILLQTVNGIGLQIGLFLAALFGTQGYSMIGRSAFFSTLLCLALTIAGFFASAYRELRPET</sequence>
<keyword evidence="7" id="KW-1185">Reference proteome</keyword>
<feature type="transmembrane region" description="Helical" evidence="5">
    <location>
        <begin position="304"/>
        <end position="321"/>
    </location>
</feature>
<feature type="transmembrane region" description="Helical" evidence="5">
    <location>
        <begin position="150"/>
        <end position="174"/>
    </location>
</feature>
<keyword evidence="2 5" id="KW-0812">Transmembrane</keyword>
<dbReference type="InterPro" id="IPR051068">
    <property type="entry name" value="MFS_Domain-Containing_Protein"/>
</dbReference>
<dbReference type="GO" id="GO:0016020">
    <property type="term" value="C:membrane"/>
    <property type="evidence" value="ECO:0007669"/>
    <property type="project" value="UniProtKB-SubCell"/>
</dbReference>
<protein>
    <recommendedName>
        <fullName evidence="8">MFS general substrate transporter</fullName>
    </recommendedName>
</protein>
<evidence type="ECO:0000256" key="4">
    <source>
        <dbReference type="ARBA" id="ARBA00023136"/>
    </source>
</evidence>